<dbReference type="Gene3D" id="3.40.390.10">
    <property type="entry name" value="Collagenase (Catalytic Domain)"/>
    <property type="match status" value="1"/>
</dbReference>
<dbReference type="GO" id="GO:0008270">
    <property type="term" value="F:zinc ion binding"/>
    <property type="evidence" value="ECO:0007669"/>
    <property type="project" value="InterPro"/>
</dbReference>
<comment type="caution">
    <text evidence="6">The sequence shown here is derived from an EMBL/GenBank/DDBJ whole genome shotgun (WGS) entry which is preliminary data.</text>
</comment>
<dbReference type="GO" id="GO:0031012">
    <property type="term" value="C:extracellular matrix"/>
    <property type="evidence" value="ECO:0007669"/>
    <property type="project" value="InterPro"/>
</dbReference>
<protein>
    <recommendedName>
        <fullName evidence="5">Peptidase M10 metallopeptidase domain-containing protein</fullName>
    </recommendedName>
</protein>
<evidence type="ECO:0000313" key="6">
    <source>
        <dbReference type="EMBL" id="EKD25529.1"/>
    </source>
</evidence>
<organism evidence="6">
    <name type="scientific">uncultured bacterium</name>
    <name type="common">gcode 4</name>
    <dbReference type="NCBI Taxonomy" id="1234023"/>
    <lineage>
        <taxon>Bacteria</taxon>
        <taxon>environmental samples</taxon>
    </lineage>
</organism>
<proteinExistence type="predicted"/>
<evidence type="ECO:0000256" key="1">
    <source>
        <dbReference type="ARBA" id="ARBA00022670"/>
    </source>
</evidence>
<dbReference type="GO" id="GO:0004222">
    <property type="term" value="F:metalloendopeptidase activity"/>
    <property type="evidence" value="ECO:0007669"/>
    <property type="project" value="InterPro"/>
</dbReference>
<evidence type="ECO:0000259" key="5">
    <source>
        <dbReference type="Pfam" id="PF00413"/>
    </source>
</evidence>
<dbReference type="Pfam" id="PF00413">
    <property type="entry name" value="Peptidase_M10"/>
    <property type="match status" value="1"/>
</dbReference>
<keyword evidence="2" id="KW-0479">Metal-binding</keyword>
<dbReference type="GO" id="GO:0006508">
    <property type="term" value="P:proteolysis"/>
    <property type="evidence" value="ECO:0007669"/>
    <property type="project" value="UniProtKB-KW"/>
</dbReference>
<dbReference type="EMBL" id="AMFJ01036035">
    <property type="protein sequence ID" value="EKD25529.1"/>
    <property type="molecule type" value="Genomic_DNA"/>
</dbReference>
<dbReference type="SUPFAM" id="SSF55486">
    <property type="entry name" value="Metalloproteases ('zincins'), catalytic domain"/>
    <property type="match status" value="1"/>
</dbReference>
<name>K1YJJ9_9BACT</name>
<keyword evidence="1" id="KW-0645">Protease</keyword>
<evidence type="ECO:0000256" key="2">
    <source>
        <dbReference type="ARBA" id="ARBA00022723"/>
    </source>
</evidence>
<evidence type="ECO:0000256" key="4">
    <source>
        <dbReference type="ARBA" id="ARBA00022833"/>
    </source>
</evidence>
<gene>
    <name evidence="6" type="ORF">ACD_80C00028G0001</name>
</gene>
<feature type="non-terminal residue" evidence="6">
    <location>
        <position position="1"/>
    </location>
</feature>
<reference evidence="6" key="1">
    <citation type="journal article" date="2012" name="Science">
        <title>Fermentation, hydrogen, and sulfur metabolism in multiple uncultivated bacterial phyla.</title>
        <authorList>
            <person name="Wrighton K.C."/>
            <person name="Thomas B.C."/>
            <person name="Sharon I."/>
            <person name="Miller C.S."/>
            <person name="Castelle C.J."/>
            <person name="VerBerkmoes N.C."/>
            <person name="Wilkins M.J."/>
            <person name="Hettich R.L."/>
            <person name="Lipton M.S."/>
            <person name="Williams K.H."/>
            <person name="Long P.E."/>
            <person name="Banfield J.F."/>
        </authorList>
    </citation>
    <scope>NUCLEOTIDE SEQUENCE [LARGE SCALE GENOMIC DNA]</scope>
</reference>
<sequence>KKAYLDILIKKYDASKNAYEKDINYWNSQGGAPKNEYDALEERRRVLNDQVTAINQAQNSLNILVKTINALVVILNKLVNDLNLQVGKYNGIGQSTGKEFNEGEYISDGSGTTINIFEFNDEKQLIRVLAHELGHALGLGHLDNPKALMYRLNEGANAELTTDDIVTLKKQCRIK</sequence>
<accession>K1YJJ9</accession>
<feature type="domain" description="Peptidase M10 metallopeptidase" evidence="5">
    <location>
        <begin position="120"/>
        <end position="169"/>
    </location>
</feature>
<dbReference type="InterPro" id="IPR001818">
    <property type="entry name" value="Pept_M10_metallopeptidase"/>
</dbReference>
<keyword evidence="4" id="KW-0862">Zinc</keyword>
<keyword evidence="3" id="KW-0378">Hydrolase</keyword>
<evidence type="ECO:0000256" key="3">
    <source>
        <dbReference type="ARBA" id="ARBA00022801"/>
    </source>
</evidence>
<dbReference type="AlphaFoldDB" id="K1YJJ9"/>
<dbReference type="InterPro" id="IPR024079">
    <property type="entry name" value="MetalloPept_cat_dom_sf"/>
</dbReference>